<dbReference type="NCBIfam" id="TIGR00252">
    <property type="entry name" value="YraN family protein"/>
    <property type="match status" value="1"/>
</dbReference>
<evidence type="ECO:0000256" key="2">
    <source>
        <dbReference type="HAMAP-Rule" id="MF_00048"/>
    </source>
</evidence>
<dbReference type="NCBIfam" id="NF009150">
    <property type="entry name" value="PRK12497.1-3"/>
    <property type="match status" value="1"/>
</dbReference>
<keyword evidence="4" id="KW-1185">Reference proteome</keyword>
<dbReference type="InterPro" id="IPR011856">
    <property type="entry name" value="tRNA_endonuc-like_dom_sf"/>
</dbReference>
<accession>A0A1H7IH04</accession>
<keyword evidence="3" id="KW-0255">Endonuclease</keyword>
<protein>
    <recommendedName>
        <fullName evidence="2">UPF0102 protein SAMN02910377_01359</fullName>
    </recommendedName>
</protein>
<dbReference type="AlphaFoldDB" id="A0A1H7IH04"/>
<dbReference type="HAMAP" id="MF_00048">
    <property type="entry name" value="UPF0102"/>
    <property type="match status" value="1"/>
</dbReference>
<dbReference type="EMBL" id="FNZX01000007">
    <property type="protein sequence ID" value="SEK61604.1"/>
    <property type="molecule type" value="Genomic_DNA"/>
</dbReference>
<dbReference type="InterPro" id="IPR011335">
    <property type="entry name" value="Restrct_endonuc-II-like"/>
</dbReference>
<proteinExistence type="inferred from homology"/>
<dbReference type="InterPro" id="IPR003509">
    <property type="entry name" value="UPF0102_YraN-like"/>
</dbReference>
<dbReference type="CDD" id="cd20736">
    <property type="entry name" value="PoNe_Nuclease"/>
    <property type="match status" value="1"/>
</dbReference>
<dbReference type="PANTHER" id="PTHR34039">
    <property type="entry name" value="UPF0102 PROTEIN YRAN"/>
    <property type="match status" value="1"/>
</dbReference>
<dbReference type="Pfam" id="PF02021">
    <property type="entry name" value="UPF0102"/>
    <property type="match status" value="1"/>
</dbReference>
<dbReference type="GO" id="GO:0003676">
    <property type="term" value="F:nucleic acid binding"/>
    <property type="evidence" value="ECO:0007669"/>
    <property type="project" value="InterPro"/>
</dbReference>
<dbReference type="Gene3D" id="3.40.1350.10">
    <property type="match status" value="1"/>
</dbReference>
<reference evidence="4" key="1">
    <citation type="submission" date="2016-10" db="EMBL/GenBank/DDBJ databases">
        <authorList>
            <person name="Varghese N."/>
        </authorList>
    </citation>
    <scope>NUCLEOTIDE SEQUENCE [LARGE SCALE GENOMIC DNA]</scope>
    <source>
        <strain evidence="4">ACV-9</strain>
    </source>
</reference>
<dbReference type="SUPFAM" id="SSF52980">
    <property type="entry name" value="Restriction endonuclease-like"/>
    <property type="match status" value="1"/>
</dbReference>
<evidence type="ECO:0000313" key="4">
    <source>
        <dbReference type="Proteomes" id="UP000182321"/>
    </source>
</evidence>
<name>A0A1H7IH04_9FIRM</name>
<dbReference type="RefSeq" id="WP_074790458.1">
    <property type="nucleotide sequence ID" value="NZ_FNZX01000007.1"/>
</dbReference>
<keyword evidence="3" id="KW-0378">Hydrolase</keyword>
<dbReference type="PANTHER" id="PTHR34039:SF1">
    <property type="entry name" value="UPF0102 PROTEIN YRAN"/>
    <property type="match status" value="1"/>
</dbReference>
<dbReference type="GO" id="GO:0004519">
    <property type="term" value="F:endonuclease activity"/>
    <property type="evidence" value="ECO:0007669"/>
    <property type="project" value="UniProtKB-KW"/>
</dbReference>
<sequence>MNYRTQGNDFEKLAADYLKRQGMSILKMNFYCKMGEVDIIAKDGSYLVFVEVKYRKSAARGTGFEAVNYNKMRKISRVADFYMYSRHMDGGTSVRFDVIAIEEGHLKHIKNAFEYIPVC</sequence>
<evidence type="ECO:0000256" key="1">
    <source>
        <dbReference type="ARBA" id="ARBA00006738"/>
    </source>
</evidence>
<comment type="similarity">
    <text evidence="1 2">Belongs to the UPF0102 family.</text>
</comment>
<organism evidence="3 4">
    <name type="scientific">Pseudobutyrivibrio ruminis</name>
    <dbReference type="NCBI Taxonomy" id="46206"/>
    <lineage>
        <taxon>Bacteria</taxon>
        <taxon>Bacillati</taxon>
        <taxon>Bacillota</taxon>
        <taxon>Clostridia</taxon>
        <taxon>Lachnospirales</taxon>
        <taxon>Lachnospiraceae</taxon>
        <taxon>Pseudobutyrivibrio</taxon>
    </lineage>
</organism>
<gene>
    <name evidence="3" type="ORF">SAMN02910377_01359</name>
</gene>
<dbReference type="Proteomes" id="UP000182321">
    <property type="component" value="Unassembled WGS sequence"/>
</dbReference>
<evidence type="ECO:0000313" key="3">
    <source>
        <dbReference type="EMBL" id="SEK61604.1"/>
    </source>
</evidence>
<keyword evidence="3" id="KW-0540">Nuclease</keyword>